<dbReference type="InterPro" id="IPR010766">
    <property type="entry name" value="DRTGG"/>
</dbReference>
<dbReference type="AlphaFoldDB" id="Q30UJ5"/>
<dbReference type="UniPathway" id="UPA00340">
    <property type="reaction ID" value="UER00459"/>
</dbReference>
<dbReference type="EC" id="2.3.1.8" evidence="6 12"/>
<dbReference type="Pfam" id="PF01515">
    <property type="entry name" value="PTA_PTB"/>
    <property type="match status" value="1"/>
</dbReference>
<sequence>MNVQSLYILALEKNVGSLFITMGIMEILKRNINKVAFFRPIITDKNVVDKDIEFISQRYNLEMSYEECYGFDLSEVDAIIASSGVDELIMRVVEKFKKLQERYEFILCEGIARSLFTSNSNHNLNALLAQNFGSSIITIFSAKEHSPLEVYESIAIEKQNLLSLDIPCFNMFVSRVDEQSYLDLKRVLKDYSSNISFLKELPELDVLTLEDVVETLDVKKIVFSQNDNARAVRGFFVASLGVDEFLDEIKDDDLVIVDAKRSDIILALIASFYSKEYPKISAALFVGDSELTQSLKKLILGLHEYKIPFLSIKSNTFESVKKLLHVYPRLRVKSERKIALALGLFSASVDITAFEQKIKVQNSDVMTPIMFQYKLFEMARKKKKNIVLPESSDERILRAAEIVLRRDVADITLLGKEEEIREHCQKLGLDISKATIIDHKKSKRLEEFSNLFYEMRKAKGITLKAARDAMMHRNYFATMMVHVGLADGMVSGAIHSTADTLRPALQIIKTTSDVEIVSSIFFMCLKTKILIYGDCALNQNPNAKELAQIAISSAKTAELFDITPKVAMLSYSTGESGSGADVDKVREATMIVKALRSDLEIDGPLQYDAAVDKSVASMKLPNSKVAGEANVFIFPDLNTGNNTYKAVERSSGALAIGPILQGLKKPVNDLSRGCSEADVLNTILITAIQANM</sequence>
<dbReference type="GO" id="GO:0005737">
    <property type="term" value="C:cytoplasm"/>
    <property type="evidence" value="ECO:0007669"/>
    <property type="project" value="UniProtKB-SubCell"/>
</dbReference>
<evidence type="ECO:0000256" key="9">
    <source>
        <dbReference type="ARBA" id="ARBA00022679"/>
    </source>
</evidence>
<dbReference type="InterPro" id="IPR028979">
    <property type="entry name" value="Ser_kin/Pase_Hpr-like_N_sf"/>
</dbReference>
<dbReference type="PANTHER" id="PTHR43356">
    <property type="entry name" value="PHOSPHATE ACETYLTRANSFERASE"/>
    <property type="match status" value="1"/>
</dbReference>
<evidence type="ECO:0000259" key="13">
    <source>
        <dbReference type="Pfam" id="PF01515"/>
    </source>
</evidence>
<name>Q30UJ5_SULDN</name>
<dbReference type="InterPro" id="IPR002505">
    <property type="entry name" value="PTA_PTB"/>
</dbReference>
<dbReference type="Gene3D" id="3.40.1390.20">
    <property type="entry name" value="HprK N-terminal domain-like"/>
    <property type="match status" value="1"/>
</dbReference>
<dbReference type="OrthoDB" id="9808984at2"/>
<comment type="similarity">
    <text evidence="4 12">In the N-terminal section; belongs to the CobB/CobQ family.</text>
</comment>
<dbReference type="GO" id="GO:0006085">
    <property type="term" value="P:acetyl-CoA biosynthetic process"/>
    <property type="evidence" value="ECO:0007669"/>
    <property type="project" value="UniProtKB-UniPathway"/>
</dbReference>
<comment type="catalytic activity">
    <reaction evidence="12">
        <text>acetyl-CoA + phosphate = acetyl phosphate + CoA</text>
        <dbReference type="Rhea" id="RHEA:19521"/>
        <dbReference type="ChEBI" id="CHEBI:22191"/>
        <dbReference type="ChEBI" id="CHEBI:43474"/>
        <dbReference type="ChEBI" id="CHEBI:57287"/>
        <dbReference type="ChEBI" id="CHEBI:57288"/>
        <dbReference type="EC" id="2.3.1.8"/>
    </reaction>
</comment>
<dbReference type="InterPro" id="IPR016475">
    <property type="entry name" value="P-Actrans_bac"/>
</dbReference>
<dbReference type="Pfam" id="PF13500">
    <property type="entry name" value="AAA_26"/>
    <property type="match status" value="1"/>
</dbReference>
<comment type="subcellular location">
    <subcellularLocation>
        <location evidence="1 12">Cytoplasm</location>
    </subcellularLocation>
</comment>
<evidence type="ECO:0000256" key="10">
    <source>
        <dbReference type="ARBA" id="ARBA00023315"/>
    </source>
</evidence>
<evidence type="ECO:0000256" key="7">
    <source>
        <dbReference type="ARBA" id="ARBA00021528"/>
    </source>
</evidence>
<dbReference type="eggNOG" id="COG0857">
    <property type="taxonomic scope" value="Bacteria"/>
</dbReference>
<keyword evidence="16" id="KW-1185">Reference proteome</keyword>
<dbReference type="NCBIfam" id="NF004167">
    <property type="entry name" value="PRK05632.1"/>
    <property type="match status" value="1"/>
</dbReference>
<evidence type="ECO:0000256" key="5">
    <source>
        <dbReference type="ARBA" id="ARBA00011643"/>
    </source>
</evidence>
<comment type="domain">
    <text evidence="12">The N-terminal region seems to be important for proper quaternary structure. The C-terminal region contains the substrate-binding site.</text>
</comment>
<dbReference type="Gene3D" id="3.40.50.10750">
    <property type="entry name" value="Isocitrate/Isopropylmalate dehydrogenase-like"/>
    <property type="match status" value="1"/>
</dbReference>
<gene>
    <name evidence="15" type="ordered locus">Suden_0055</name>
</gene>
<feature type="domain" description="DRTGG" evidence="14">
    <location>
        <begin position="211"/>
        <end position="324"/>
    </location>
</feature>
<dbReference type="InterPro" id="IPR050500">
    <property type="entry name" value="Phos_Acetyltrans/Butyryltrans"/>
</dbReference>
<dbReference type="GO" id="GO:0008959">
    <property type="term" value="F:phosphate acetyltransferase activity"/>
    <property type="evidence" value="ECO:0007669"/>
    <property type="project" value="UniProtKB-EC"/>
</dbReference>
<dbReference type="PANTHER" id="PTHR43356:SF3">
    <property type="entry name" value="PHOSPHATE ACETYLTRANSFERASE"/>
    <property type="match status" value="1"/>
</dbReference>
<dbReference type="SUPFAM" id="SSF53659">
    <property type="entry name" value="Isocitrate/Isopropylmalate dehydrogenase-like"/>
    <property type="match status" value="1"/>
</dbReference>
<keyword evidence="8 12" id="KW-0963">Cytoplasm</keyword>
<dbReference type="InterPro" id="IPR042113">
    <property type="entry name" value="P_AcTrfase_dom1"/>
</dbReference>
<evidence type="ECO:0000259" key="14">
    <source>
        <dbReference type="Pfam" id="PF07085"/>
    </source>
</evidence>
<dbReference type="eggNOG" id="COG0280">
    <property type="taxonomic scope" value="Bacteria"/>
</dbReference>
<dbReference type="PIRSF" id="PIRSF006107">
    <property type="entry name" value="PhpActrans_proteobac"/>
    <property type="match status" value="1"/>
</dbReference>
<comment type="similarity">
    <text evidence="3 12">In the C-terminal section; belongs to the phosphate acetyltransferase and butyryltransferase family.</text>
</comment>
<dbReference type="InterPro" id="IPR004614">
    <property type="entry name" value="P_AcTrfase"/>
</dbReference>
<dbReference type="EMBL" id="CP000153">
    <property type="protein sequence ID" value="ABB43336.1"/>
    <property type="molecule type" value="Genomic_DNA"/>
</dbReference>
<evidence type="ECO:0000256" key="12">
    <source>
        <dbReference type="PIRNR" id="PIRNR006107"/>
    </source>
</evidence>
<evidence type="ECO:0000256" key="8">
    <source>
        <dbReference type="ARBA" id="ARBA00022490"/>
    </source>
</evidence>
<dbReference type="InterPro" id="IPR042112">
    <property type="entry name" value="P_AcTrfase_dom2"/>
</dbReference>
<comment type="function">
    <text evidence="12">Involved in acetate metabolism.</text>
</comment>
<dbReference type="InterPro" id="IPR027417">
    <property type="entry name" value="P-loop_NTPase"/>
</dbReference>
<dbReference type="SUPFAM" id="SSF52540">
    <property type="entry name" value="P-loop containing nucleoside triphosphate hydrolases"/>
    <property type="match status" value="1"/>
</dbReference>
<comment type="subunit">
    <text evidence="5">Homohexamer.</text>
</comment>
<dbReference type="HOGENOM" id="CLU_019723_3_0_7"/>
<organism evidence="15 16">
    <name type="scientific">Sulfurimonas denitrificans (strain ATCC 33889 / DSM 1251)</name>
    <name type="common">Thiomicrospira denitrificans (strain ATCC 33889 / DSM 1251)</name>
    <dbReference type="NCBI Taxonomy" id="326298"/>
    <lineage>
        <taxon>Bacteria</taxon>
        <taxon>Pseudomonadati</taxon>
        <taxon>Campylobacterota</taxon>
        <taxon>Epsilonproteobacteria</taxon>
        <taxon>Campylobacterales</taxon>
        <taxon>Sulfurimonadaceae</taxon>
        <taxon>Sulfurimonas</taxon>
    </lineage>
</organism>
<dbReference type="STRING" id="326298.Suden_0055"/>
<evidence type="ECO:0000256" key="6">
    <source>
        <dbReference type="ARBA" id="ARBA00012707"/>
    </source>
</evidence>
<accession>Q30UJ5</accession>
<evidence type="ECO:0000256" key="3">
    <source>
        <dbReference type="ARBA" id="ARBA00008756"/>
    </source>
</evidence>
<evidence type="ECO:0000256" key="4">
    <source>
        <dbReference type="ARBA" id="ARBA00009786"/>
    </source>
</evidence>
<keyword evidence="9 12" id="KW-0808">Transferase</keyword>
<evidence type="ECO:0000313" key="15">
    <source>
        <dbReference type="EMBL" id="ABB43336.1"/>
    </source>
</evidence>
<comment type="pathway">
    <text evidence="2 12">Metabolic intermediate biosynthesis; acetyl-CoA biosynthesis; acetyl-CoA from acetate: step 2/2.</text>
</comment>
<evidence type="ECO:0000256" key="1">
    <source>
        <dbReference type="ARBA" id="ARBA00004496"/>
    </source>
</evidence>
<dbReference type="Gene3D" id="3.40.50.300">
    <property type="entry name" value="P-loop containing nucleotide triphosphate hydrolases"/>
    <property type="match status" value="1"/>
</dbReference>
<dbReference type="NCBIfam" id="NF007233">
    <property type="entry name" value="PRK09653.1"/>
    <property type="match status" value="1"/>
</dbReference>
<dbReference type="SUPFAM" id="SSF75138">
    <property type="entry name" value="HprK N-terminal domain-like"/>
    <property type="match status" value="1"/>
</dbReference>
<reference evidence="15 16" key="1">
    <citation type="journal article" date="2008" name="Appl. Environ. Microbiol.">
        <title>Genome of the epsilonproteobacterial chemolithoautotroph Sulfurimonas denitrificans.</title>
        <authorList>
            <person name="Sievert S.M."/>
            <person name="Scott K.M."/>
            <person name="Klotz M.G."/>
            <person name="Chain P.S.G."/>
            <person name="Hauser L.J."/>
            <person name="Hemp J."/>
            <person name="Huegler M."/>
            <person name="Land M."/>
            <person name="Lapidus A."/>
            <person name="Larimer F.W."/>
            <person name="Lucas S."/>
            <person name="Malfatti S.A."/>
            <person name="Meyer F."/>
            <person name="Paulsen I.T."/>
            <person name="Ren Q."/>
            <person name="Simon J."/>
            <person name="Bailey K."/>
            <person name="Diaz E."/>
            <person name="Fitzpatrick K.A."/>
            <person name="Glover B."/>
            <person name="Gwatney N."/>
            <person name="Korajkic A."/>
            <person name="Long A."/>
            <person name="Mobberley J.M."/>
            <person name="Pantry S.N."/>
            <person name="Pazder G."/>
            <person name="Peterson S."/>
            <person name="Quintanilla J.D."/>
            <person name="Sprinkle R."/>
            <person name="Stephens J."/>
            <person name="Thomas P."/>
            <person name="Vaughn R."/>
            <person name="Weber M.J."/>
            <person name="Wooten L.L."/>
        </authorList>
    </citation>
    <scope>NUCLEOTIDE SEQUENCE [LARGE SCALE GENOMIC DNA]</scope>
    <source>
        <strain evidence="16">ATCC 33889 / DSM 1251</strain>
    </source>
</reference>
<dbReference type="KEGG" id="tdn:Suden_0055"/>
<evidence type="ECO:0000256" key="2">
    <source>
        <dbReference type="ARBA" id="ARBA00004989"/>
    </source>
</evidence>
<protein>
    <recommendedName>
        <fullName evidence="7 12">Phosphate acetyltransferase</fullName>
        <ecNumber evidence="6 12">2.3.1.8</ecNumber>
    </recommendedName>
    <alternativeName>
        <fullName evidence="11 12">Phosphotransacetylase</fullName>
    </alternativeName>
</protein>
<dbReference type="Pfam" id="PF07085">
    <property type="entry name" value="DRTGG"/>
    <property type="match status" value="1"/>
</dbReference>
<dbReference type="Gene3D" id="3.40.50.10950">
    <property type="match status" value="1"/>
</dbReference>
<feature type="domain" description="Phosphate acetyl/butaryl transferase" evidence="13">
    <location>
        <begin position="370"/>
        <end position="687"/>
    </location>
</feature>
<keyword evidence="10 12" id="KW-0012">Acyltransferase</keyword>
<evidence type="ECO:0000256" key="11">
    <source>
        <dbReference type="ARBA" id="ARBA00031108"/>
    </source>
</evidence>
<evidence type="ECO:0000313" key="16">
    <source>
        <dbReference type="Proteomes" id="UP000002714"/>
    </source>
</evidence>
<proteinExistence type="inferred from homology"/>
<dbReference type="RefSeq" id="WP_011371691.1">
    <property type="nucleotide sequence ID" value="NC_007575.1"/>
</dbReference>
<dbReference type="Proteomes" id="UP000002714">
    <property type="component" value="Chromosome"/>
</dbReference>
<dbReference type="NCBIfam" id="TIGR00651">
    <property type="entry name" value="pta"/>
    <property type="match status" value="1"/>
</dbReference>